<dbReference type="AlphaFoldDB" id="A0A9P7V8A8"/>
<name>A0A9P7V8A8_9ASCO</name>
<dbReference type="PANTHER" id="PTHR31591:SF1">
    <property type="entry name" value="UPF0613 PROTEIN PB24D3.06C"/>
    <property type="match status" value="1"/>
</dbReference>
<comment type="caution">
    <text evidence="1">The sequence shown here is derived from an EMBL/GenBank/DDBJ whole genome shotgun (WGS) entry which is preliminary data.</text>
</comment>
<gene>
    <name evidence="1" type="ORF">KQ657_001121</name>
</gene>
<dbReference type="Pfam" id="PF08538">
    <property type="entry name" value="DUF1749"/>
    <property type="match status" value="1"/>
</dbReference>
<dbReference type="RefSeq" id="XP_043048557.1">
    <property type="nucleotide sequence ID" value="XM_043191925.1"/>
</dbReference>
<dbReference type="OrthoDB" id="10034502at2759"/>
<dbReference type="InterPro" id="IPR013744">
    <property type="entry name" value="SidJ"/>
</dbReference>
<dbReference type="PANTHER" id="PTHR31591">
    <property type="entry name" value="UPF0613 PROTEIN PB24D3.06C"/>
    <property type="match status" value="1"/>
</dbReference>
<proteinExistence type="predicted"/>
<dbReference type="SUPFAM" id="SSF53474">
    <property type="entry name" value="alpha/beta-Hydrolases"/>
    <property type="match status" value="1"/>
</dbReference>
<accession>A0A9P7V8A8</accession>
<dbReference type="Gene3D" id="3.40.50.1820">
    <property type="entry name" value="alpha/beta hydrolase"/>
    <property type="match status" value="1"/>
</dbReference>
<evidence type="ECO:0000313" key="1">
    <source>
        <dbReference type="EMBL" id="KAG7193008.1"/>
    </source>
</evidence>
<dbReference type="EMBL" id="JAHMUF010000014">
    <property type="protein sequence ID" value="KAG7193008.1"/>
    <property type="molecule type" value="Genomic_DNA"/>
</dbReference>
<dbReference type="Proteomes" id="UP000790833">
    <property type="component" value="Unassembled WGS sequence"/>
</dbReference>
<keyword evidence="2" id="KW-1185">Reference proteome</keyword>
<dbReference type="InterPro" id="IPR029058">
    <property type="entry name" value="AB_hydrolase_fold"/>
</dbReference>
<sequence length="309" mass="34740">MASSYKTAQPQPGLVHEFRPNLTAFEFRPEKYPQKSDKVVVFIAGLTNGLLNVPYLPQLAEAVAEQGWNLVQVLLSSAYRGFGVSSLARDVKELGYLVEYLKSETGGQRKKIVLMGHSTGCQDTMEYLSKFKFNDKYQPDVHDVDGGILQAPVSDVEAFQLTHKNLEELTKRVHDEYISQGKGEHILPQEFRAATFNTAITANRFYSLAHPRGSDDYFSSYLRNEDYAQTFGKLSVPILVLYGSKDEFVPPLVDKQKLIDTWKENVADEKYWSPYSKVLPGALHNVGPGSDEGSVLELIDTVKRFLSTF</sequence>
<evidence type="ECO:0008006" key="3">
    <source>
        <dbReference type="Google" id="ProtNLM"/>
    </source>
</evidence>
<evidence type="ECO:0000313" key="2">
    <source>
        <dbReference type="Proteomes" id="UP000790833"/>
    </source>
</evidence>
<organism evidence="1 2">
    <name type="scientific">Scheffersomyces spartinae</name>
    <dbReference type="NCBI Taxonomy" id="45513"/>
    <lineage>
        <taxon>Eukaryota</taxon>
        <taxon>Fungi</taxon>
        <taxon>Dikarya</taxon>
        <taxon>Ascomycota</taxon>
        <taxon>Saccharomycotina</taxon>
        <taxon>Pichiomycetes</taxon>
        <taxon>Debaryomycetaceae</taxon>
        <taxon>Scheffersomyces</taxon>
    </lineage>
</organism>
<dbReference type="GeneID" id="66114495"/>
<protein>
    <recommendedName>
        <fullName evidence="3">DUF1749-domain-containing protein</fullName>
    </recommendedName>
</protein>
<reference evidence="1" key="1">
    <citation type="submission" date="2021-03" db="EMBL/GenBank/DDBJ databases">
        <authorList>
            <person name="Palmer J.M."/>
        </authorList>
    </citation>
    <scope>NUCLEOTIDE SEQUENCE</scope>
    <source>
        <strain evidence="1">ARV_011</strain>
    </source>
</reference>